<feature type="transmembrane region" description="Helical" evidence="8">
    <location>
        <begin position="315"/>
        <end position="333"/>
    </location>
</feature>
<feature type="transmembrane region" description="Helical" evidence="8">
    <location>
        <begin position="70"/>
        <end position="93"/>
    </location>
</feature>
<evidence type="ECO:0000256" key="4">
    <source>
        <dbReference type="ARBA" id="ARBA00022692"/>
    </source>
</evidence>
<dbReference type="Proteomes" id="UP001498398">
    <property type="component" value="Unassembled WGS sequence"/>
</dbReference>
<dbReference type="InterPro" id="IPR011701">
    <property type="entry name" value="MFS"/>
</dbReference>
<organism evidence="10 11">
    <name type="scientific">Marasmiellus scandens</name>
    <dbReference type="NCBI Taxonomy" id="2682957"/>
    <lineage>
        <taxon>Eukaryota</taxon>
        <taxon>Fungi</taxon>
        <taxon>Dikarya</taxon>
        <taxon>Basidiomycota</taxon>
        <taxon>Agaricomycotina</taxon>
        <taxon>Agaricomycetes</taxon>
        <taxon>Agaricomycetidae</taxon>
        <taxon>Agaricales</taxon>
        <taxon>Marasmiineae</taxon>
        <taxon>Omphalotaceae</taxon>
        <taxon>Marasmiellus</taxon>
    </lineage>
</organism>
<feature type="transmembrane region" description="Helical" evidence="8">
    <location>
        <begin position="188"/>
        <end position="211"/>
    </location>
</feature>
<dbReference type="SUPFAM" id="SSF103473">
    <property type="entry name" value="MFS general substrate transporter"/>
    <property type="match status" value="1"/>
</dbReference>
<feature type="transmembrane region" description="Helical" evidence="8">
    <location>
        <begin position="123"/>
        <end position="141"/>
    </location>
</feature>
<keyword evidence="4 8" id="KW-0812">Transmembrane</keyword>
<keyword evidence="5 8" id="KW-1133">Transmembrane helix</keyword>
<evidence type="ECO:0000259" key="9">
    <source>
        <dbReference type="PROSITE" id="PS50850"/>
    </source>
</evidence>
<keyword evidence="3" id="KW-0813">Transport</keyword>
<dbReference type="Gene3D" id="1.20.1250.20">
    <property type="entry name" value="MFS general substrate transporter like domains"/>
    <property type="match status" value="2"/>
</dbReference>
<dbReference type="PANTHER" id="PTHR23514:SF3">
    <property type="entry name" value="BYPASS OF STOP CODON PROTEIN 6"/>
    <property type="match status" value="1"/>
</dbReference>
<gene>
    <name evidence="10" type="ORF">VKT23_017996</name>
</gene>
<feature type="transmembrane region" description="Helical" evidence="8">
    <location>
        <begin position="286"/>
        <end position="303"/>
    </location>
</feature>
<comment type="caution">
    <text evidence="10">The sequence shown here is derived from an EMBL/GenBank/DDBJ whole genome shotgun (WGS) entry which is preliminary data.</text>
</comment>
<protein>
    <recommendedName>
        <fullName evidence="9">Major facilitator superfamily (MFS) profile domain-containing protein</fullName>
    </recommendedName>
</protein>
<evidence type="ECO:0000256" key="5">
    <source>
        <dbReference type="ARBA" id="ARBA00022989"/>
    </source>
</evidence>
<comment type="subcellular location">
    <subcellularLocation>
        <location evidence="1">Endomembrane system</location>
        <topology evidence="1">Multi-pass membrane protein</topology>
    </subcellularLocation>
</comment>
<evidence type="ECO:0000256" key="8">
    <source>
        <dbReference type="SAM" id="Phobius"/>
    </source>
</evidence>
<keyword evidence="6 8" id="KW-0472">Membrane</keyword>
<feature type="transmembrane region" description="Helical" evidence="8">
    <location>
        <begin position="162"/>
        <end position="182"/>
    </location>
</feature>
<evidence type="ECO:0000256" key="3">
    <source>
        <dbReference type="ARBA" id="ARBA00022448"/>
    </source>
</evidence>
<dbReference type="InterPro" id="IPR020846">
    <property type="entry name" value="MFS_dom"/>
</dbReference>
<accession>A0ABR1IQ48</accession>
<dbReference type="EMBL" id="JBANRG010000079">
    <property type="protein sequence ID" value="KAK7438384.1"/>
    <property type="molecule type" value="Genomic_DNA"/>
</dbReference>
<dbReference type="PANTHER" id="PTHR23514">
    <property type="entry name" value="BYPASS OF STOP CODON PROTEIN 6"/>
    <property type="match status" value="1"/>
</dbReference>
<evidence type="ECO:0000256" key="6">
    <source>
        <dbReference type="ARBA" id="ARBA00023136"/>
    </source>
</evidence>
<comment type="similarity">
    <text evidence="2">Belongs to the major facilitator superfamily.</text>
</comment>
<evidence type="ECO:0000256" key="1">
    <source>
        <dbReference type="ARBA" id="ARBA00004127"/>
    </source>
</evidence>
<keyword evidence="11" id="KW-1185">Reference proteome</keyword>
<feature type="transmembrane region" description="Helical" evidence="8">
    <location>
        <begin position="339"/>
        <end position="357"/>
    </location>
</feature>
<dbReference type="Pfam" id="PF07690">
    <property type="entry name" value="MFS_1"/>
    <property type="match status" value="1"/>
</dbReference>
<feature type="transmembrane region" description="Helical" evidence="8">
    <location>
        <begin position="369"/>
        <end position="391"/>
    </location>
</feature>
<feature type="domain" description="Major facilitator superfamily (MFS) profile" evidence="9">
    <location>
        <begin position="247"/>
        <end position="430"/>
    </location>
</feature>
<reference evidence="10 11" key="1">
    <citation type="submission" date="2024-01" db="EMBL/GenBank/DDBJ databases">
        <title>A draft genome for the cacao thread blight pathogen Marasmiellus scandens.</title>
        <authorList>
            <person name="Baruah I.K."/>
            <person name="Leung J."/>
            <person name="Bukari Y."/>
            <person name="Amoako-Attah I."/>
            <person name="Meinhardt L.W."/>
            <person name="Bailey B.A."/>
            <person name="Cohen S.P."/>
        </authorList>
    </citation>
    <scope>NUCLEOTIDE SEQUENCE [LARGE SCALE GENOMIC DNA]</scope>
    <source>
        <strain evidence="10 11">GH-19</strain>
    </source>
</reference>
<feature type="transmembrane region" description="Helical" evidence="8">
    <location>
        <begin position="403"/>
        <end position="422"/>
    </location>
</feature>
<feature type="transmembrane region" description="Helical" evidence="8">
    <location>
        <begin position="249"/>
        <end position="266"/>
    </location>
</feature>
<feature type="transmembrane region" description="Helical" evidence="8">
    <location>
        <begin position="98"/>
        <end position="117"/>
    </location>
</feature>
<evidence type="ECO:0000313" key="10">
    <source>
        <dbReference type="EMBL" id="KAK7438384.1"/>
    </source>
</evidence>
<evidence type="ECO:0000313" key="11">
    <source>
        <dbReference type="Proteomes" id="UP001498398"/>
    </source>
</evidence>
<feature type="transmembrane region" description="Helical" evidence="8">
    <location>
        <begin position="34"/>
        <end position="50"/>
    </location>
</feature>
<name>A0ABR1IQ48_9AGAR</name>
<dbReference type="InterPro" id="IPR036259">
    <property type="entry name" value="MFS_trans_sf"/>
</dbReference>
<dbReference type="InterPro" id="IPR051788">
    <property type="entry name" value="MFS_Transporter"/>
</dbReference>
<dbReference type="PROSITE" id="PS50850">
    <property type="entry name" value="MFS"/>
    <property type="match status" value="1"/>
</dbReference>
<evidence type="ECO:0000256" key="7">
    <source>
        <dbReference type="SAM" id="MobiDB-lite"/>
    </source>
</evidence>
<feature type="compositionally biased region" description="Basic and acidic residues" evidence="7">
    <location>
        <begin position="1"/>
        <end position="14"/>
    </location>
</feature>
<sequence length="430" mass="45925">MDPVHNKVGTEEKGSPPTPPVATPLSLEARRKSWLHFLACCMSMFSIGWVDGSSGPLIPVMQEHFSVNYTLVSLIFIVNAVGCLTAGAVNVFYSEKVVFGKAVAGAAFVQIIANAIQAASIHLPFPVFVITFYIGGFSIAMQDAQSNGYIASVKRNGATKMGVLHAAYGVGALLAPLVSTQFSKNPSFWSLFYTVSTGIAIFNLICLLAVFRLKGKEQCLVEEGERRNHVELSGNGQVHWKQILTHSRSVLLVAVFLLSYVGTEVTEGNWSVSYIINDRNGGSASGYVSAGFFGGLTVGRIILLPVNSWIGEERAIHVYVILSIGFQLVVWLVPSLVTGALFVSFIGVLLGPVFPITMNVCGRTIPPHILTGSIGLIGACAAAGAAIIPFITGTVAQAAGIWSLQPLMVGMLALQLVIWVLVPKKPYQTE</sequence>
<proteinExistence type="inferred from homology"/>
<evidence type="ECO:0000256" key="2">
    <source>
        <dbReference type="ARBA" id="ARBA00008335"/>
    </source>
</evidence>
<feature type="region of interest" description="Disordered" evidence="7">
    <location>
        <begin position="1"/>
        <end position="24"/>
    </location>
</feature>